<evidence type="ECO:0000313" key="12">
    <source>
        <dbReference type="Proteomes" id="UP000664277"/>
    </source>
</evidence>
<reference evidence="11" key="1">
    <citation type="submission" date="2021-02" db="EMBL/GenBank/DDBJ databases">
        <title>Genome-Resolved Metagenomics of a Microbial Community Performing Photosynthetic Biological Nutrient Removal.</title>
        <authorList>
            <person name="Mcdaniel E.A."/>
        </authorList>
    </citation>
    <scope>NUCLEOTIDE SEQUENCE</scope>
    <source>
        <strain evidence="11">UWPOB_OBS1</strain>
    </source>
</reference>
<keyword evidence="2 11" id="KW-0723">Serine/threonine-protein kinase</keyword>
<dbReference type="AlphaFoldDB" id="A0A8J7PDH0"/>
<evidence type="ECO:0000256" key="8">
    <source>
        <dbReference type="ARBA" id="ARBA00048679"/>
    </source>
</evidence>
<evidence type="ECO:0000256" key="4">
    <source>
        <dbReference type="ARBA" id="ARBA00022741"/>
    </source>
</evidence>
<keyword evidence="6" id="KW-0067">ATP-binding</keyword>
<dbReference type="GO" id="GO:0004674">
    <property type="term" value="F:protein serine/threonine kinase activity"/>
    <property type="evidence" value="ECO:0007669"/>
    <property type="project" value="UniProtKB-KW"/>
</dbReference>
<gene>
    <name evidence="11" type="ORF">J0M35_02485</name>
</gene>
<evidence type="ECO:0000256" key="9">
    <source>
        <dbReference type="SAM" id="Phobius"/>
    </source>
</evidence>
<dbReference type="Gene3D" id="3.30.200.20">
    <property type="entry name" value="Phosphorylase Kinase, domain 1"/>
    <property type="match status" value="1"/>
</dbReference>
<dbReference type="EC" id="2.7.11.1" evidence="1"/>
<dbReference type="CDD" id="cd14014">
    <property type="entry name" value="STKc_PknB_like"/>
    <property type="match status" value="1"/>
</dbReference>
<feature type="transmembrane region" description="Helical" evidence="9">
    <location>
        <begin position="51"/>
        <end position="68"/>
    </location>
</feature>
<evidence type="ECO:0000256" key="6">
    <source>
        <dbReference type="ARBA" id="ARBA00022840"/>
    </source>
</evidence>
<keyword evidence="3" id="KW-0808">Transferase</keyword>
<evidence type="ECO:0000256" key="3">
    <source>
        <dbReference type="ARBA" id="ARBA00022679"/>
    </source>
</evidence>
<dbReference type="PROSITE" id="PS00109">
    <property type="entry name" value="PROTEIN_KINASE_TYR"/>
    <property type="match status" value="1"/>
</dbReference>
<keyword evidence="5 11" id="KW-0418">Kinase</keyword>
<evidence type="ECO:0000259" key="10">
    <source>
        <dbReference type="PROSITE" id="PS50011"/>
    </source>
</evidence>
<sequence>MKHETAKEPQYLVLKPLLTEDAHQHWQIFSAIPPILAIVLTGVASQFPFPLAACIVCLFIGFLFYFFTSSNVFTSINRSQLELKAKGLDIRDNRLDAIMPWEWLTKVEIRHRRLSLFPNYVTFTFKDGTDILILWNDIKETIDSTHLVSCVRTWAPHAEIIGDAQLTKSESLASYTELWLRELSTTSIEKRLRQDQLLTTGTILNEIYRVKEILSGGGQGTAYLAETNASPHLPGLPPLVVVKEFILPDNERGRKKATDDLLKEVAILRRINSPLIVHLYDFFLEDLRAYLVVEYIEGCTLRQLVRQYGKLEKQEVARIGDLLCQALLYLHELSPAIVHGDVTPDNIMIDRDRNGSIKLMDFDASQELTRNKTNTVVGKHSYMAPEQFKGLLSQSSDIYAVGCTLHFLLTGREPEPLTESNSHRIISKATKLNRAERYQNLQELRLDLEQLR</sequence>
<dbReference type="SUPFAM" id="SSF56112">
    <property type="entry name" value="Protein kinase-like (PK-like)"/>
    <property type="match status" value="1"/>
</dbReference>
<dbReference type="InterPro" id="IPR000719">
    <property type="entry name" value="Prot_kinase_dom"/>
</dbReference>
<dbReference type="PROSITE" id="PS50011">
    <property type="entry name" value="PROTEIN_KINASE_DOM"/>
    <property type="match status" value="1"/>
</dbReference>
<evidence type="ECO:0000256" key="5">
    <source>
        <dbReference type="ARBA" id="ARBA00022777"/>
    </source>
</evidence>
<evidence type="ECO:0000313" key="11">
    <source>
        <dbReference type="EMBL" id="MBN8659202.1"/>
    </source>
</evidence>
<evidence type="ECO:0000256" key="1">
    <source>
        <dbReference type="ARBA" id="ARBA00012513"/>
    </source>
</evidence>
<dbReference type="InterPro" id="IPR008266">
    <property type="entry name" value="Tyr_kinase_AS"/>
</dbReference>
<keyword evidence="9" id="KW-0812">Transmembrane</keyword>
<dbReference type="Proteomes" id="UP000664277">
    <property type="component" value="Unassembled WGS sequence"/>
</dbReference>
<comment type="catalytic activity">
    <reaction evidence="8">
        <text>L-seryl-[protein] + ATP = O-phospho-L-seryl-[protein] + ADP + H(+)</text>
        <dbReference type="Rhea" id="RHEA:17989"/>
        <dbReference type="Rhea" id="RHEA-COMP:9863"/>
        <dbReference type="Rhea" id="RHEA-COMP:11604"/>
        <dbReference type="ChEBI" id="CHEBI:15378"/>
        <dbReference type="ChEBI" id="CHEBI:29999"/>
        <dbReference type="ChEBI" id="CHEBI:30616"/>
        <dbReference type="ChEBI" id="CHEBI:83421"/>
        <dbReference type="ChEBI" id="CHEBI:456216"/>
        <dbReference type="EC" id="2.7.11.1"/>
    </reaction>
</comment>
<protein>
    <recommendedName>
        <fullName evidence="1">non-specific serine/threonine protein kinase</fullName>
        <ecNumber evidence="1">2.7.11.1</ecNumber>
    </recommendedName>
</protein>
<dbReference type="PANTHER" id="PTHR24363">
    <property type="entry name" value="SERINE/THREONINE PROTEIN KINASE"/>
    <property type="match status" value="1"/>
</dbReference>
<keyword evidence="9" id="KW-1133">Transmembrane helix</keyword>
<keyword evidence="4" id="KW-0547">Nucleotide-binding</keyword>
<proteinExistence type="predicted"/>
<comment type="caution">
    <text evidence="11">The sequence shown here is derived from an EMBL/GenBank/DDBJ whole genome shotgun (WGS) entry which is preliminary data.</text>
</comment>
<feature type="domain" description="Protein kinase" evidence="10">
    <location>
        <begin position="208"/>
        <end position="452"/>
    </location>
</feature>
<evidence type="ECO:0000256" key="7">
    <source>
        <dbReference type="ARBA" id="ARBA00047899"/>
    </source>
</evidence>
<dbReference type="Pfam" id="PF00069">
    <property type="entry name" value="Pkinase"/>
    <property type="match status" value="1"/>
</dbReference>
<dbReference type="GO" id="GO:0005524">
    <property type="term" value="F:ATP binding"/>
    <property type="evidence" value="ECO:0007669"/>
    <property type="project" value="UniProtKB-KW"/>
</dbReference>
<dbReference type="PANTHER" id="PTHR24363:SF0">
    <property type="entry name" value="SERINE_THREONINE KINASE LIKE DOMAIN CONTAINING 1"/>
    <property type="match status" value="1"/>
</dbReference>
<dbReference type="InterPro" id="IPR011009">
    <property type="entry name" value="Kinase-like_dom_sf"/>
</dbReference>
<name>A0A8J7PDH0_9BACT</name>
<dbReference type="Gene3D" id="1.10.510.10">
    <property type="entry name" value="Transferase(Phosphotransferase) domain 1"/>
    <property type="match status" value="1"/>
</dbReference>
<organism evidence="11 12">
    <name type="scientific">Candidatus Obscuribacter phosphatis</name>
    <dbReference type="NCBI Taxonomy" id="1906157"/>
    <lineage>
        <taxon>Bacteria</taxon>
        <taxon>Bacillati</taxon>
        <taxon>Candidatus Melainabacteria</taxon>
        <taxon>Candidatus Obscuribacterales</taxon>
        <taxon>Candidatus Obscuribacteraceae</taxon>
        <taxon>Candidatus Obscuribacter</taxon>
    </lineage>
</organism>
<keyword evidence="9" id="KW-0472">Membrane</keyword>
<dbReference type="EMBL" id="JAFLCK010000002">
    <property type="protein sequence ID" value="MBN8659202.1"/>
    <property type="molecule type" value="Genomic_DNA"/>
</dbReference>
<comment type="catalytic activity">
    <reaction evidence="7">
        <text>L-threonyl-[protein] + ATP = O-phospho-L-threonyl-[protein] + ADP + H(+)</text>
        <dbReference type="Rhea" id="RHEA:46608"/>
        <dbReference type="Rhea" id="RHEA-COMP:11060"/>
        <dbReference type="Rhea" id="RHEA-COMP:11605"/>
        <dbReference type="ChEBI" id="CHEBI:15378"/>
        <dbReference type="ChEBI" id="CHEBI:30013"/>
        <dbReference type="ChEBI" id="CHEBI:30616"/>
        <dbReference type="ChEBI" id="CHEBI:61977"/>
        <dbReference type="ChEBI" id="CHEBI:456216"/>
        <dbReference type="EC" id="2.7.11.1"/>
    </reaction>
</comment>
<evidence type="ECO:0000256" key="2">
    <source>
        <dbReference type="ARBA" id="ARBA00022527"/>
    </source>
</evidence>
<accession>A0A8J7PDH0</accession>